<keyword evidence="5" id="KW-1185">Reference proteome</keyword>
<feature type="domain" description="Reverse transcriptase zinc-binding" evidence="3">
    <location>
        <begin position="338"/>
        <end position="408"/>
    </location>
</feature>
<dbReference type="Pfam" id="PF13456">
    <property type="entry name" value="RVT_3"/>
    <property type="match status" value="1"/>
</dbReference>
<dbReference type="Gramene" id="evm.model.03.814">
    <property type="protein sequence ID" value="cds.evm.model.03.814"/>
    <property type="gene ID" value="evm.TU.03.814"/>
</dbReference>
<evidence type="ECO:0000256" key="1">
    <source>
        <dbReference type="SAM" id="MobiDB-lite"/>
    </source>
</evidence>
<accession>A0A803PAJ3</accession>
<dbReference type="InterPro" id="IPR002156">
    <property type="entry name" value="RNaseH_domain"/>
</dbReference>
<reference evidence="4" key="2">
    <citation type="submission" date="2021-03" db="UniProtKB">
        <authorList>
            <consortium name="EnsemblPlants"/>
        </authorList>
    </citation>
    <scope>IDENTIFICATION</scope>
</reference>
<dbReference type="EnsemblPlants" id="evm.model.03.814">
    <property type="protein sequence ID" value="cds.evm.model.03.814"/>
    <property type="gene ID" value="evm.TU.03.814"/>
</dbReference>
<dbReference type="InterPro" id="IPR036397">
    <property type="entry name" value="RNaseH_sf"/>
</dbReference>
<dbReference type="PANTHER" id="PTHR47723:SF21">
    <property type="entry name" value="POLYNUCLEOTIDYL TRANSFERASE, RIBONUCLEASE H-LIKE SUPERFAMILY PROTEIN"/>
    <property type="match status" value="1"/>
</dbReference>
<dbReference type="PANTHER" id="PTHR47723">
    <property type="entry name" value="OS05G0353850 PROTEIN"/>
    <property type="match status" value="1"/>
</dbReference>
<evidence type="ECO:0000259" key="2">
    <source>
        <dbReference type="Pfam" id="PF13456"/>
    </source>
</evidence>
<dbReference type="AlphaFoldDB" id="A0A803PAJ3"/>
<dbReference type="EMBL" id="UZAU01000267">
    <property type="status" value="NOT_ANNOTATED_CDS"/>
    <property type="molecule type" value="Genomic_DNA"/>
</dbReference>
<evidence type="ECO:0000313" key="5">
    <source>
        <dbReference type="Proteomes" id="UP000596661"/>
    </source>
</evidence>
<feature type="region of interest" description="Disordered" evidence="1">
    <location>
        <begin position="486"/>
        <end position="509"/>
    </location>
</feature>
<evidence type="ECO:0000313" key="4">
    <source>
        <dbReference type="EnsemblPlants" id="cds.evm.model.03.814"/>
    </source>
</evidence>
<dbReference type="InterPro" id="IPR053151">
    <property type="entry name" value="RNase_H-like"/>
</dbReference>
<dbReference type="Proteomes" id="UP000596661">
    <property type="component" value="Chromosome 3"/>
</dbReference>
<evidence type="ECO:0008006" key="6">
    <source>
        <dbReference type="Google" id="ProtNLM"/>
    </source>
</evidence>
<dbReference type="InterPro" id="IPR026960">
    <property type="entry name" value="RVT-Znf"/>
</dbReference>
<dbReference type="Pfam" id="PF13966">
    <property type="entry name" value="zf-RVT"/>
    <property type="match status" value="1"/>
</dbReference>
<dbReference type="InterPro" id="IPR044730">
    <property type="entry name" value="RNase_H-like_dom_plant"/>
</dbReference>
<name>A0A803PAJ3_CANSA</name>
<organism evidence="4 5">
    <name type="scientific">Cannabis sativa</name>
    <name type="common">Hemp</name>
    <name type="synonym">Marijuana</name>
    <dbReference type="NCBI Taxonomy" id="3483"/>
    <lineage>
        <taxon>Eukaryota</taxon>
        <taxon>Viridiplantae</taxon>
        <taxon>Streptophyta</taxon>
        <taxon>Embryophyta</taxon>
        <taxon>Tracheophyta</taxon>
        <taxon>Spermatophyta</taxon>
        <taxon>Magnoliopsida</taxon>
        <taxon>eudicotyledons</taxon>
        <taxon>Gunneridae</taxon>
        <taxon>Pentapetalae</taxon>
        <taxon>rosids</taxon>
        <taxon>fabids</taxon>
        <taxon>Rosales</taxon>
        <taxon>Cannabaceae</taxon>
        <taxon>Cannabis</taxon>
    </lineage>
</organism>
<protein>
    <recommendedName>
        <fullName evidence="6">Reverse transcriptase</fullName>
    </recommendedName>
</protein>
<evidence type="ECO:0000259" key="3">
    <source>
        <dbReference type="Pfam" id="PF13966"/>
    </source>
</evidence>
<feature type="domain" description="RNase H type-1" evidence="2">
    <location>
        <begin position="526"/>
        <end position="647"/>
    </location>
</feature>
<dbReference type="GO" id="GO:0003676">
    <property type="term" value="F:nucleic acid binding"/>
    <property type="evidence" value="ECO:0007669"/>
    <property type="project" value="InterPro"/>
</dbReference>
<reference evidence="4" key="1">
    <citation type="submission" date="2018-11" db="EMBL/GenBank/DDBJ databases">
        <authorList>
            <person name="Grassa J C."/>
        </authorList>
    </citation>
    <scope>NUCLEOTIDE SEQUENCE [LARGE SCALE GENOMIC DNA]</scope>
</reference>
<dbReference type="CDD" id="cd06222">
    <property type="entry name" value="RNase_H_like"/>
    <property type="match status" value="1"/>
</dbReference>
<sequence length="652" mass="73868">MVRSRTYKVRAQPRASFKWTHPRAAQSRGRRSVDTIKERLDWYFVNDCRTSTFEPVVTQHLDYYNSDHRAIAVSVRLKDLEQQQQHRRSRFRFEQIWLQQDEATTIIEQQWVSPSSVDQSAIKQVTSTIPSTITPEINATLTTPFTVAEVITALKTMSLDESLGSDGMSAMFYQNYWDIVRPSITEVVLGVLNNGQDMELINKAIITLVPKINSPTVMANFRPISLCNAIYKLISKMIVLRFKEALPLVISETQSSFLSNSIHWGRELLLKGLQYKVGNGFHIQCGLDKWIPGHTEFYPIAYTGPPSMTISLASYYIGDLYCQAANLDEQHQSSSSDLHSSWWKIFWHLSLASKIKIFAWKVMHNALPTAVALHKRKVLDSAACSMCTSAWESIGHALFTFPHAKSVWKNTGFILDSRKAQQMYNNDYLFHLSTFHSQLDFELIICTMWAVWTSRIKSLHGSKISYGKHTATFAKEYLEKFRLHSRRKQNSPAQSVTTPTAPFSSSNINDDEVHWQPPTGMGLKINVDVAVNSAAKKLGVGAIVRDHGGQVIATLSKLVQGCFRSDEMEAKALFHSLNWALQHQINITNIETDALRVFHALTSTSTDLSSFSNLILDVRCLLSFFPEAYISHVKRNVNHAAHGLAKHTLELD</sequence>
<feature type="compositionally biased region" description="Polar residues" evidence="1">
    <location>
        <begin position="490"/>
        <end position="508"/>
    </location>
</feature>
<dbReference type="InterPro" id="IPR012337">
    <property type="entry name" value="RNaseH-like_sf"/>
</dbReference>
<dbReference type="Gene3D" id="3.30.420.10">
    <property type="entry name" value="Ribonuclease H-like superfamily/Ribonuclease H"/>
    <property type="match status" value="1"/>
</dbReference>
<proteinExistence type="predicted"/>
<dbReference type="SUPFAM" id="SSF53098">
    <property type="entry name" value="Ribonuclease H-like"/>
    <property type="match status" value="1"/>
</dbReference>
<dbReference type="GO" id="GO:0004523">
    <property type="term" value="F:RNA-DNA hybrid ribonuclease activity"/>
    <property type="evidence" value="ECO:0007669"/>
    <property type="project" value="InterPro"/>
</dbReference>